<evidence type="ECO:0000313" key="1">
    <source>
        <dbReference type="EMBL" id="KAH3825642.1"/>
    </source>
</evidence>
<reference evidence="1" key="1">
    <citation type="journal article" date="2019" name="bioRxiv">
        <title>The Genome of the Zebra Mussel, Dreissena polymorpha: A Resource for Invasive Species Research.</title>
        <authorList>
            <person name="McCartney M.A."/>
            <person name="Auch B."/>
            <person name="Kono T."/>
            <person name="Mallez S."/>
            <person name="Zhang Y."/>
            <person name="Obille A."/>
            <person name="Becker A."/>
            <person name="Abrahante J.E."/>
            <person name="Garbe J."/>
            <person name="Badalamenti J.P."/>
            <person name="Herman A."/>
            <person name="Mangelson H."/>
            <person name="Liachko I."/>
            <person name="Sullivan S."/>
            <person name="Sone E.D."/>
            <person name="Koren S."/>
            <person name="Silverstein K.A.T."/>
            <person name="Beckman K.B."/>
            <person name="Gohl D.M."/>
        </authorList>
    </citation>
    <scope>NUCLEOTIDE SEQUENCE</scope>
    <source>
        <strain evidence="1">Duluth1</strain>
        <tissue evidence="1">Whole animal</tissue>
    </source>
</reference>
<comment type="caution">
    <text evidence="1">The sequence shown here is derived from an EMBL/GenBank/DDBJ whole genome shotgun (WGS) entry which is preliminary data.</text>
</comment>
<dbReference type="AlphaFoldDB" id="A0A9D4GZD5"/>
<evidence type="ECO:0000313" key="2">
    <source>
        <dbReference type="Proteomes" id="UP000828390"/>
    </source>
</evidence>
<reference evidence="1" key="2">
    <citation type="submission" date="2020-11" db="EMBL/GenBank/DDBJ databases">
        <authorList>
            <person name="McCartney M.A."/>
            <person name="Auch B."/>
            <person name="Kono T."/>
            <person name="Mallez S."/>
            <person name="Becker A."/>
            <person name="Gohl D.M."/>
            <person name="Silverstein K.A.T."/>
            <person name="Koren S."/>
            <person name="Bechman K.B."/>
            <person name="Herman A."/>
            <person name="Abrahante J.E."/>
            <person name="Garbe J."/>
        </authorList>
    </citation>
    <scope>NUCLEOTIDE SEQUENCE</scope>
    <source>
        <strain evidence="1">Duluth1</strain>
        <tissue evidence="1">Whole animal</tissue>
    </source>
</reference>
<keyword evidence="2" id="KW-1185">Reference proteome</keyword>
<sequence>MGNTNPTVALAAQLTTTPTLTAADLEPWANSSAVKNQGMAPAEIKHTIYILWIETQVETCNKH</sequence>
<dbReference type="EMBL" id="JAIWYP010000005">
    <property type="protein sequence ID" value="KAH3825642.1"/>
    <property type="molecule type" value="Genomic_DNA"/>
</dbReference>
<dbReference type="Proteomes" id="UP000828390">
    <property type="component" value="Unassembled WGS sequence"/>
</dbReference>
<gene>
    <name evidence="1" type="ORF">DPMN_127523</name>
</gene>
<name>A0A9D4GZD5_DREPO</name>
<proteinExistence type="predicted"/>
<organism evidence="1 2">
    <name type="scientific">Dreissena polymorpha</name>
    <name type="common">Zebra mussel</name>
    <name type="synonym">Mytilus polymorpha</name>
    <dbReference type="NCBI Taxonomy" id="45954"/>
    <lineage>
        <taxon>Eukaryota</taxon>
        <taxon>Metazoa</taxon>
        <taxon>Spiralia</taxon>
        <taxon>Lophotrochozoa</taxon>
        <taxon>Mollusca</taxon>
        <taxon>Bivalvia</taxon>
        <taxon>Autobranchia</taxon>
        <taxon>Heteroconchia</taxon>
        <taxon>Euheterodonta</taxon>
        <taxon>Imparidentia</taxon>
        <taxon>Neoheterodontei</taxon>
        <taxon>Myida</taxon>
        <taxon>Dreissenoidea</taxon>
        <taxon>Dreissenidae</taxon>
        <taxon>Dreissena</taxon>
    </lineage>
</organism>
<accession>A0A9D4GZD5</accession>
<protein>
    <submittedName>
        <fullName evidence="1">Uncharacterized protein</fullName>
    </submittedName>
</protein>